<dbReference type="InterPro" id="IPR008979">
    <property type="entry name" value="Galactose-bd-like_sf"/>
</dbReference>
<dbReference type="Pfam" id="PF16335">
    <property type="entry name" value="GtaA_6_Hairpin"/>
    <property type="match status" value="1"/>
</dbReference>
<feature type="domain" description="Glutaminase A N-terminal" evidence="3">
    <location>
        <begin position="261"/>
        <end position="490"/>
    </location>
</feature>
<dbReference type="SUPFAM" id="SSF49785">
    <property type="entry name" value="Galactose-binding domain-like"/>
    <property type="match status" value="1"/>
</dbReference>
<dbReference type="PROSITE" id="PS51257">
    <property type="entry name" value="PROKAR_LIPOPROTEIN"/>
    <property type="match status" value="1"/>
</dbReference>
<dbReference type="Pfam" id="PF16334">
    <property type="entry name" value="DUF4964"/>
    <property type="match status" value="1"/>
</dbReference>
<dbReference type="RefSeq" id="WP_255027851.1">
    <property type="nucleotide sequence ID" value="NZ_JANDHW010000010.1"/>
</dbReference>
<dbReference type="EMBL" id="JANDHW010000010">
    <property type="protein sequence ID" value="MCP9612533.1"/>
    <property type="molecule type" value="Genomic_DNA"/>
</dbReference>
<dbReference type="Gene3D" id="1.50.10.10">
    <property type="match status" value="1"/>
</dbReference>
<feature type="domain" description="DUF4964" evidence="1">
    <location>
        <begin position="24"/>
        <end position="100"/>
    </location>
</feature>
<dbReference type="PANTHER" id="PTHR31987">
    <property type="entry name" value="GLUTAMINASE A-RELATED"/>
    <property type="match status" value="1"/>
</dbReference>
<dbReference type="InterPro" id="IPR032514">
    <property type="entry name" value="GtaA_central"/>
</dbReference>
<keyword evidence="5" id="KW-1185">Reference proteome</keyword>
<dbReference type="InterPro" id="IPR012341">
    <property type="entry name" value="6hp_glycosidase-like_sf"/>
</dbReference>
<evidence type="ECO:0000313" key="5">
    <source>
        <dbReference type="Proteomes" id="UP001205603"/>
    </source>
</evidence>
<dbReference type="Gene3D" id="2.60.120.260">
    <property type="entry name" value="Galactose-binding domain-like"/>
    <property type="match status" value="1"/>
</dbReference>
<dbReference type="InterPro" id="IPR008928">
    <property type="entry name" value="6-hairpin_glycosidase_sf"/>
</dbReference>
<dbReference type="SUPFAM" id="SSF48208">
    <property type="entry name" value="Six-hairpin glycosidases"/>
    <property type="match status" value="1"/>
</dbReference>
<reference evidence="4 5" key="1">
    <citation type="submission" date="2022-07" db="EMBL/GenBank/DDBJ databases">
        <title>Fecal culturing of patients with breast cancer.</title>
        <authorList>
            <person name="Teng N.M.Y."/>
            <person name="Kiu R."/>
            <person name="Evans R."/>
            <person name="Baker D.J."/>
            <person name="Zenner C."/>
            <person name="Robinson S.D."/>
            <person name="Hall L.J."/>
        </authorList>
    </citation>
    <scope>NUCLEOTIDE SEQUENCE [LARGE SCALE GENOMIC DNA]</scope>
    <source>
        <strain evidence="4 5">LH1063</strain>
    </source>
</reference>
<evidence type="ECO:0000259" key="1">
    <source>
        <dbReference type="Pfam" id="PF16334"/>
    </source>
</evidence>
<dbReference type="InterPro" id="IPR052743">
    <property type="entry name" value="Glutaminase_GtaA"/>
</dbReference>
<accession>A0ABT1MLE7</accession>
<protein>
    <submittedName>
        <fullName evidence="4">DUF4965 domain-containing protein</fullName>
    </submittedName>
</protein>
<name>A0ABT1MLE7_9BACT</name>
<comment type="caution">
    <text evidence="4">The sequence shown here is derived from an EMBL/GenBank/DDBJ whole genome shotgun (WGS) entry which is preliminary data.</text>
</comment>
<evidence type="ECO:0000259" key="3">
    <source>
        <dbReference type="Pfam" id="PF17168"/>
    </source>
</evidence>
<dbReference type="InterPro" id="IPR032515">
    <property type="entry name" value="DUF4964"/>
</dbReference>
<evidence type="ECO:0000313" key="4">
    <source>
        <dbReference type="EMBL" id="MCP9612533.1"/>
    </source>
</evidence>
<dbReference type="Proteomes" id="UP001205603">
    <property type="component" value="Unassembled WGS sequence"/>
</dbReference>
<dbReference type="Pfam" id="PF17168">
    <property type="entry name" value="DUF5127"/>
    <property type="match status" value="1"/>
</dbReference>
<sequence length="842" mass="95081">MKFKHYAKHLAIGIGALLWLTSCGSDKYYTPAQVNDLRAPAYPLITIDPYTSAWSMADNLYDLPVKHWTGHDFPMLGIIKVDGECYRFMGNEKAVMKQVVNTADKAPWKGNYTFEKPASEWMNPDFNDSAWKKGTGAFGTPAKTVKTDWPGTDIWVRRTIEIEPELLTKDLILEYSHDDNLELYINGKEVVNTGNACAMKQMKPLTGELKALLKPGKNIIAAHCKNPVGGAYLDFGIWEKPEFTPVFPMAAKQVSANVMPTQTYYAFECGGVLLDVIFTSPLLMDDLDLLSRPVNYITYQVKSVDGKSHDVAVYFDATPQWAQDRIYQPVTSSMEPDEKLFVLKTGTKEQDVLGQKGDDVRIDWGYFYLSGEKKQNRTAQIGRAAVVQEAFVKNSALDNSADETLTGDISEEMEVLAISDNLQKVGEKPVCGYIMVGYDDRYSIQYFGENLLPYWNRKGDKTIMGELSSAAQDYTPVMDKCAAFDKDLMKRASEVGGEKYADLCALVYRQAISAHKLVEDKKGELLFLSKENFSNGSIGTVDISYPSIPLFLVYNTDLAKGLMNHIFYYSESGKWNKPFAAHDVGTYPMANGQTYGGDMPVEESGNMLIMTTAVTLIDGNTDYAEKHWDVLTTWANYLLENGLDPENQLCTDDFAGHFAHNVNLSVKAIVGISGYAKMADLMGKKEISEKYMTAAKEMARKWEEMANDGDHYRLTFDKPNTWSQKYNMVWDKLFETGLFPEYIYKKELAYYLSKQNKYGLPLDNRRDYTKSDWILWTATMAEEADTFNALVDPVWLYANETTSRVPISDWHETILGTQHGFQARSVVGGYYMPILKEKMLKK</sequence>
<organism evidence="4 5">
    <name type="scientific">Coprobacter tertius</name>
    <dbReference type="NCBI Taxonomy" id="2944915"/>
    <lineage>
        <taxon>Bacteria</taxon>
        <taxon>Pseudomonadati</taxon>
        <taxon>Bacteroidota</taxon>
        <taxon>Bacteroidia</taxon>
        <taxon>Bacteroidales</taxon>
        <taxon>Barnesiellaceae</taxon>
        <taxon>Coprobacter</taxon>
    </lineage>
</organism>
<dbReference type="PANTHER" id="PTHR31987:SF1">
    <property type="entry name" value="GLUTAMINASE A"/>
    <property type="match status" value="1"/>
</dbReference>
<feature type="domain" description="Glutaminase A central" evidence="2">
    <location>
        <begin position="497"/>
        <end position="832"/>
    </location>
</feature>
<gene>
    <name evidence="4" type="ORF">NMU02_10560</name>
</gene>
<proteinExistence type="predicted"/>
<evidence type="ECO:0000259" key="2">
    <source>
        <dbReference type="Pfam" id="PF16335"/>
    </source>
</evidence>
<dbReference type="InterPro" id="IPR033433">
    <property type="entry name" value="GtaA_N"/>
</dbReference>